<organism evidence="2 3">
    <name type="scientific">Plantactinospora endophytica</name>
    <dbReference type="NCBI Taxonomy" id="673535"/>
    <lineage>
        <taxon>Bacteria</taxon>
        <taxon>Bacillati</taxon>
        <taxon>Actinomycetota</taxon>
        <taxon>Actinomycetes</taxon>
        <taxon>Micromonosporales</taxon>
        <taxon>Micromonosporaceae</taxon>
        <taxon>Plantactinospora</taxon>
    </lineage>
</organism>
<protein>
    <submittedName>
        <fullName evidence="2">Uncharacterized protein</fullName>
    </submittedName>
</protein>
<name>A0ABQ4E6E7_9ACTN</name>
<proteinExistence type="predicted"/>
<comment type="caution">
    <text evidence="2">The sequence shown here is derived from an EMBL/GenBank/DDBJ whole genome shotgun (WGS) entry which is preliminary data.</text>
</comment>
<accession>A0ABQ4E6E7</accession>
<evidence type="ECO:0000256" key="1">
    <source>
        <dbReference type="SAM" id="MobiDB-lite"/>
    </source>
</evidence>
<evidence type="ECO:0000313" key="3">
    <source>
        <dbReference type="Proteomes" id="UP000646749"/>
    </source>
</evidence>
<dbReference type="EMBL" id="BONW01000022">
    <property type="protein sequence ID" value="GIG89882.1"/>
    <property type="molecule type" value="Genomic_DNA"/>
</dbReference>
<gene>
    <name evidence="2" type="ORF">Pen02_48180</name>
</gene>
<evidence type="ECO:0000313" key="2">
    <source>
        <dbReference type="EMBL" id="GIG89882.1"/>
    </source>
</evidence>
<feature type="region of interest" description="Disordered" evidence="1">
    <location>
        <begin position="1"/>
        <end position="51"/>
    </location>
</feature>
<sequence>MGGGRRLAASTARGRGVAAFRTRPSSHPKRVGPGIGRGSPPRRRPEHAAVAGGAGEVGRYVKGARGGRSALARDHIGALAGLSRGCNLAPDATQPVWRLASQTRSAAASGLP</sequence>
<reference evidence="2 3" key="1">
    <citation type="submission" date="2021-01" db="EMBL/GenBank/DDBJ databases">
        <title>Whole genome shotgun sequence of Plantactinospora endophytica NBRC 110450.</title>
        <authorList>
            <person name="Komaki H."/>
            <person name="Tamura T."/>
        </authorList>
    </citation>
    <scope>NUCLEOTIDE SEQUENCE [LARGE SCALE GENOMIC DNA]</scope>
    <source>
        <strain evidence="2 3">NBRC 110450</strain>
    </source>
</reference>
<keyword evidence="3" id="KW-1185">Reference proteome</keyword>
<dbReference type="Proteomes" id="UP000646749">
    <property type="component" value="Unassembled WGS sequence"/>
</dbReference>